<accession>A0A839UJK3</accession>
<organism evidence="2 3">
    <name type="scientific">Simiduia aestuariiviva</name>
    <dbReference type="NCBI Taxonomy" id="1510459"/>
    <lineage>
        <taxon>Bacteria</taxon>
        <taxon>Pseudomonadati</taxon>
        <taxon>Pseudomonadota</taxon>
        <taxon>Gammaproteobacteria</taxon>
        <taxon>Cellvibrionales</taxon>
        <taxon>Cellvibrionaceae</taxon>
        <taxon>Simiduia</taxon>
    </lineage>
</organism>
<dbReference type="PANTHER" id="PTHR39586:SF1">
    <property type="entry name" value="CYTOPLASMIC PROTEIN"/>
    <property type="match status" value="1"/>
</dbReference>
<proteinExistence type="predicted"/>
<dbReference type="SUPFAM" id="SSF158452">
    <property type="entry name" value="YqcC-like"/>
    <property type="match status" value="1"/>
</dbReference>
<dbReference type="InterPro" id="IPR036814">
    <property type="entry name" value="YqcC-like_sf"/>
</dbReference>
<dbReference type="PANTHER" id="PTHR39586">
    <property type="entry name" value="CYTOPLASMIC PROTEIN-RELATED"/>
    <property type="match status" value="1"/>
</dbReference>
<feature type="domain" description="YqcC-like" evidence="1">
    <location>
        <begin position="2"/>
        <end position="75"/>
    </location>
</feature>
<dbReference type="EMBL" id="JACHXZ010000001">
    <property type="protein sequence ID" value="MBB3167763.1"/>
    <property type="molecule type" value="Genomic_DNA"/>
</dbReference>
<reference evidence="2 3" key="1">
    <citation type="submission" date="2020-08" db="EMBL/GenBank/DDBJ databases">
        <title>Genomic Encyclopedia of Type Strains, Phase III (KMG-III): the genomes of soil and plant-associated and newly described type strains.</title>
        <authorList>
            <person name="Whitman W."/>
        </authorList>
    </citation>
    <scope>NUCLEOTIDE SEQUENCE [LARGE SCALE GENOMIC DNA]</scope>
    <source>
        <strain evidence="2 3">CECT 8571</strain>
    </source>
</reference>
<comment type="caution">
    <text evidence="2">The sequence shown here is derived from an EMBL/GenBank/DDBJ whole genome shotgun (WGS) entry which is preliminary data.</text>
</comment>
<dbReference type="InterPro" id="IPR023376">
    <property type="entry name" value="YqcC-like_dom"/>
</dbReference>
<dbReference type="Gene3D" id="1.20.1440.40">
    <property type="entry name" value="YqcC-like"/>
    <property type="match status" value="1"/>
</dbReference>
<dbReference type="AlphaFoldDB" id="A0A839UJK3"/>
<protein>
    <submittedName>
        <fullName evidence="2">Uncharacterized protein YqcC (DUF446 family)</fullName>
    </submittedName>
</protein>
<dbReference type="InterPro" id="IPR007384">
    <property type="entry name" value="UCP006257"/>
</dbReference>
<name>A0A839UJK3_9GAMM</name>
<dbReference type="Proteomes" id="UP000559987">
    <property type="component" value="Unassembled WGS sequence"/>
</dbReference>
<sequence>MAPTPEALASAAPFCVDTLSFPEWLQFVCIPRFRALCDGGGALPANSNISAMAEYYFKTPEDQPIRAAIARIDALLSAGSN</sequence>
<evidence type="ECO:0000313" key="3">
    <source>
        <dbReference type="Proteomes" id="UP000559987"/>
    </source>
</evidence>
<dbReference type="GO" id="GO:0044010">
    <property type="term" value="P:single-species biofilm formation"/>
    <property type="evidence" value="ECO:0007669"/>
    <property type="project" value="TreeGrafter"/>
</dbReference>
<evidence type="ECO:0000313" key="2">
    <source>
        <dbReference type="EMBL" id="MBB3167763.1"/>
    </source>
</evidence>
<dbReference type="Pfam" id="PF04287">
    <property type="entry name" value="DUF446"/>
    <property type="match status" value="1"/>
</dbReference>
<gene>
    <name evidence="2" type="ORF">FHS30_000939</name>
</gene>
<evidence type="ECO:0000259" key="1">
    <source>
        <dbReference type="Pfam" id="PF04287"/>
    </source>
</evidence>
<keyword evidence="3" id="KW-1185">Reference proteome</keyword>